<dbReference type="GeneID" id="104217245"/>
<evidence type="ECO:0000256" key="1">
    <source>
        <dbReference type="SAM" id="MobiDB-lite"/>
    </source>
</evidence>
<keyword evidence="2" id="KW-1185">Reference proteome</keyword>
<dbReference type="KEGG" id="nsy:104217245"/>
<dbReference type="Proteomes" id="UP000189701">
    <property type="component" value="Unplaced"/>
</dbReference>
<evidence type="ECO:0000313" key="3">
    <source>
        <dbReference type="RefSeq" id="XP_009765740.1"/>
    </source>
</evidence>
<reference evidence="3" key="2">
    <citation type="submission" date="2025-08" db="UniProtKB">
        <authorList>
            <consortium name="RefSeq"/>
        </authorList>
    </citation>
    <scope>IDENTIFICATION</scope>
    <source>
        <tissue evidence="3">Leaf</tissue>
    </source>
</reference>
<reference evidence="2" key="1">
    <citation type="journal article" date="2013" name="Genome Biol.">
        <title>Reference genomes and transcriptomes of Nicotiana sylvestris and Nicotiana tomentosiformis.</title>
        <authorList>
            <person name="Sierro N."/>
            <person name="Battey J.N."/>
            <person name="Ouadi S."/>
            <person name="Bovet L."/>
            <person name="Goepfert S."/>
            <person name="Bakaher N."/>
            <person name="Peitsch M.C."/>
            <person name="Ivanov N.V."/>
        </authorList>
    </citation>
    <scope>NUCLEOTIDE SEQUENCE [LARGE SCALE GENOMIC DNA]</scope>
</reference>
<evidence type="ECO:0000313" key="2">
    <source>
        <dbReference type="Proteomes" id="UP000189701"/>
    </source>
</evidence>
<sequence>MSQERPSKPKKKTSATYTKPGTMASLANQIRASFSQKYVVPARQSNKEQPNIIEENLPQYLGAVAHVQTRSTTSAKYVVLARQSNKEHSNIIEENLLVPQYSGVVAHVQTRSTTPATQVIEEQVQLDSTTPIKDEQCEEQDVVIELVSFLGTLGRNATLCPLDILDWRKMDTKEDIYGNIPRINMIFPKLRKNIFWNLFKLPGESRRVD</sequence>
<protein>
    <submittedName>
        <fullName evidence="3">Uncharacterized protein LOC104217245</fullName>
    </submittedName>
</protein>
<name>A0A1U7VV02_NICSY</name>
<feature type="region of interest" description="Disordered" evidence="1">
    <location>
        <begin position="1"/>
        <end position="22"/>
    </location>
</feature>
<organism evidence="2 3">
    <name type="scientific">Nicotiana sylvestris</name>
    <name type="common">Wood tobacco</name>
    <name type="synonym">South American tobacco</name>
    <dbReference type="NCBI Taxonomy" id="4096"/>
    <lineage>
        <taxon>Eukaryota</taxon>
        <taxon>Viridiplantae</taxon>
        <taxon>Streptophyta</taxon>
        <taxon>Embryophyta</taxon>
        <taxon>Tracheophyta</taxon>
        <taxon>Spermatophyta</taxon>
        <taxon>Magnoliopsida</taxon>
        <taxon>eudicotyledons</taxon>
        <taxon>Gunneridae</taxon>
        <taxon>Pentapetalae</taxon>
        <taxon>asterids</taxon>
        <taxon>lamiids</taxon>
        <taxon>Solanales</taxon>
        <taxon>Solanaceae</taxon>
        <taxon>Nicotianoideae</taxon>
        <taxon>Nicotianeae</taxon>
        <taxon>Nicotiana</taxon>
    </lineage>
</organism>
<accession>A0A1U7VV02</accession>
<proteinExistence type="predicted"/>
<dbReference type="RefSeq" id="XP_009765740.1">
    <property type="nucleotide sequence ID" value="XM_009767438.1"/>
</dbReference>
<gene>
    <name evidence="3" type="primary">LOC104217245</name>
</gene>
<dbReference type="AlphaFoldDB" id="A0A1U7VV02"/>